<dbReference type="InterPro" id="IPR013783">
    <property type="entry name" value="Ig-like_fold"/>
</dbReference>
<reference evidence="2" key="1">
    <citation type="submission" date="2019-03" db="EMBL/GenBank/DDBJ databases">
        <title>Lake Tanganyika Metagenome-Assembled Genomes (MAGs).</title>
        <authorList>
            <person name="Tran P."/>
        </authorList>
    </citation>
    <scope>NUCLEOTIDE SEQUENCE</scope>
    <source>
        <strain evidence="2">K_DeepCast_150m_m2_040</strain>
    </source>
</reference>
<comment type="caution">
    <text evidence="2">The sequence shown here is derived from an EMBL/GenBank/DDBJ whole genome shotgun (WGS) entry which is preliminary data.</text>
</comment>
<dbReference type="AlphaFoldDB" id="A0A938BSI3"/>
<organism evidence="2 3">
    <name type="scientific">candidate division WOR-3 bacterium</name>
    <dbReference type="NCBI Taxonomy" id="2052148"/>
    <lineage>
        <taxon>Bacteria</taxon>
        <taxon>Bacteria division WOR-3</taxon>
    </lineage>
</organism>
<name>A0A938BSI3_UNCW3</name>
<dbReference type="Gene3D" id="2.60.40.10">
    <property type="entry name" value="Immunoglobulins"/>
    <property type="match status" value="1"/>
</dbReference>
<evidence type="ECO:0000313" key="2">
    <source>
        <dbReference type="EMBL" id="MBM3332640.1"/>
    </source>
</evidence>
<dbReference type="Proteomes" id="UP000779900">
    <property type="component" value="Unassembled WGS sequence"/>
</dbReference>
<accession>A0A938BSI3</accession>
<dbReference type="SUPFAM" id="SSF49299">
    <property type="entry name" value="PKD domain"/>
    <property type="match status" value="1"/>
</dbReference>
<proteinExistence type="predicted"/>
<keyword evidence="1" id="KW-0732">Signal</keyword>
<gene>
    <name evidence="2" type="ORF">FJY68_12475</name>
</gene>
<dbReference type="InterPro" id="IPR035986">
    <property type="entry name" value="PKD_dom_sf"/>
</dbReference>
<evidence type="ECO:0000313" key="3">
    <source>
        <dbReference type="Proteomes" id="UP000779900"/>
    </source>
</evidence>
<feature type="signal peptide" evidence="1">
    <location>
        <begin position="1"/>
        <end position="26"/>
    </location>
</feature>
<protein>
    <recommendedName>
        <fullName evidence="4">Ig-like domain-containing protein</fullName>
    </recommendedName>
</protein>
<feature type="chain" id="PRO_5036807319" description="Ig-like domain-containing protein" evidence="1">
    <location>
        <begin position="27"/>
        <end position="223"/>
    </location>
</feature>
<sequence>MIRRSRLVQPPLLVLLLLGIAGCPQPKDPPVIDSIDGSRSVEARDSADYVCNATDPDSRQLSYSWSGEGGALGWNWGDRVRWFAPESSGDGVIRVTVTDEDGLTAVDSLNVTVRAETTGVLFWDASVKAGDFQSWSDSVRAGYWLYGYCGSDEGEIYLQLMDDTNFVKWVAGQPAVALIRQRPHETSTFSVRVDAFGLYHVVVDNTRGAGDYGYWLNVWKAGP</sequence>
<dbReference type="EMBL" id="VGIR01000112">
    <property type="protein sequence ID" value="MBM3332640.1"/>
    <property type="molecule type" value="Genomic_DNA"/>
</dbReference>
<evidence type="ECO:0008006" key="4">
    <source>
        <dbReference type="Google" id="ProtNLM"/>
    </source>
</evidence>
<dbReference type="PROSITE" id="PS51257">
    <property type="entry name" value="PROKAR_LIPOPROTEIN"/>
    <property type="match status" value="1"/>
</dbReference>
<evidence type="ECO:0000256" key="1">
    <source>
        <dbReference type="SAM" id="SignalP"/>
    </source>
</evidence>